<protein>
    <submittedName>
        <fullName evidence="1">Uncharacterized protein</fullName>
    </submittedName>
</protein>
<sequence>MPALYRYVFADLMTDQTITELALTGVTFDRRIIQPGSLRATIPVPNATVAAEVRKVFPHERYWPPTAGPGRVICHVYRGAQIWGTYLIWTATPAGDERGNVSVEIQGATLESYLDHRQIWTDVPPFVQVDQTAIAQQLIAHMQAGGGAASIGLVPLDTPSGVRRDRTYKASEAATYGQRLAELANVVDGFEYMIRTFVDPATGKRARQFVTAARLGQSDTDHVFTRPGNVVSWSYPSDAAAAATRWRARGDTKQDDLTADSEPLLGSIHTAADLIAAGWPYLDHTEDYQGVTQVATLDDYARWWRDTRSGVIRIPQARVRLDEAPSFTPDRLGDFARLTIVDVWFPLDRSEGAYSRPTFSRHWRVVGIEVTPVSREDSQELATLIFAEQADEEAA</sequence>
<keyword evidence="2" id="KW-1185">Reference proteome</keyword>
<accession>A0ABP6CFS2</accession>
<evidence type="ECO:0000313" key="1">
    <source>
        <dbReference type="EMBL" id="GAA2618712.1"/>
    </source>
</evidence>
<evidence type="ECO:0000313" key="2">
    <source>
        <dbReference type="Proteomes" id="UP001501509"/>
    </source>
</evidence>
<comment type="caution">
    <text evidence="1">The sequence shown here is derived from an EMBL/GenBank/DDBJ whole genome shotgun (WGS) entry which is preliminary data.</text>
</comment>
<reference evidence="2" key="1">
    <citation type="journal article" date="2019" name="Int. J. Syst. Evol. Microbiol.">
        <title>The Global Catalogue of Microorganisms (GCM) 10K type strain sequencing project: providing services to taxonomists for standard genome sequencing and annotation.</title>
        <authorList>
            <consortium name="The Broad Institute Genomics Platform"/>
            <consortium name="The Broad Institute Genome Sequencing Center for Infectious Disease"/>
            <person name="Wu L."/>
            <person name="Ma J."/>
        </authorList>
    </citation>
    <scope>NUCLEOTIDE SEQUENCE [LARGE SCALE GENOMIC DNA]</scope>
    <source>
        <strain evidence="2">JCM 6833</strain>
    </source>
</reference>
<dbReference type="Proteomes" id="UP001501509">
    <property type="component" value="Unassembled WGS sequence"/>
</dbReference>
<proteinExistence type="predicted"/>
<organism evidence="1 2">
    <name type="scientific">Actinomadura fulvescens</name>
    <dbReference type="NCBI Taxonomy" id="46160"/>
    <lineage>
        <taxon>Bacteria</taxon>
        <taxon>Bacillati</taxon>
        <taxon>Actinomycetota</taxon>
        <taxon>Actinomycetes</taxon>
        <taxon>Streptosporangiales</taxon>
        <taxon>Thermomonosporaceae</taxon>
        <taxon>Actinomadura</taxon>
    </lineage>
</organism>
<dbReference type="EMBL" id="BAAATD010000009">
    <property type="protein sequence ID" value="GAA2618712.1"/>
    <property type="molecule type" value="Genomic_DNA"/>
</dbReference>
<name>A0ABP6CFS2_9ACTN</name>
<gene>
    <name evidence="1" type="ORF">GCM10010411_62770</name>
</gene>